<organism evidence="2 3">
    <name type="scientific">Microbacterium schleiferi</name>
    <dbReference type="NCBI Taxonomy" id="69362"/>
    <lineage>
        <taxon>Bacteria</taxon>
        <taxon>Bacillati</taxon>
        <taxon>Actinomycetota</taxon>
        <taxon>Actinomycetes</taxon>
        <taxon>Micrococcales</taxon>
        <taxon>Microbacteriaceae</taxon>
        <taxon>Microbacterium</taxon>
    </lineage>
</organism>
<keyword evidence="1" id="KW-0732">Signal</keyword>
<feature type="chain" id="PRO_5047377549" evidence="1">
    <location>
        <begin position="25"/>
        <end position="1116"/>
    </location>
</feature>
<accession>A0ABU7V286</accession>
<keyword evidence="3" id="KW-1185">Reference proteome</keyword>
<reference evidence="2 3" key="1">
    <citation type="submission" date="2024-01" db="EMBL/GenBank/DDBJ databases">
        <title>the genome sequence of strain Microbacterium schleiferi NBRC 15075.</title>
        <authorList>
            <person name="Ding Y."/>
            <person name="Zhang G."/>
        </authorList>
    </citation>
    <scope>NUCLEOTIDE SEQUENCE [LARGE SCALE GENOMIC DNA]</scope>
    <source>
        <strain evidence="2 3">NBRC 15075</strain>
    </source>
</reference>
<proteinExistence type="predicted"/>
<evidence type="ECO:0000256" key="1">
    <source>
        <dbReference type="SAM" id="SignalP"/>
    </source>
</evidence>
<evidence type="ECO:0000313" key="3">
    <source>
        <dbReference type="Proteomes" id="UP001351900"/>
    </source>
</evidence>
<dbReference type="RefSeq" id="WP_331790512.1">
    <property type="nucleotide sequence ID" value="NZ_BAAAUO010000003.1"/>
</dbReference>
<dbReference type="Proteomes" id="UP001351900">
    <property type="component" value="Unassembled WGS sequence"/>
</dbReference>
<comment type="caution">
    <text evidence="2">The sequence shown here is derived from an EMBL/GenBank/DDBJ whole genome shotgun (WGS) entry which is preliminary data.</text>
</comment>
<name>A0ABU7V286_9MICO</name>
<dbReference type="EMBL" id="JAZHOV010000001">
    <property type="protein sequence ID" value="MEF2253799.1"/>
    <property type="molecule type" value="Genomic_DNA"/>
</dbReference>
<feature type="signal peptide" evidence="1">
    <location>
        <begin position="1"/>
        <end position="24"/>
    </location>
</feature>
<protein>
    <submittedName>
        <fullName evidence="2">Uncharacterized protein</fullName>
    </submittedName>
</protein>
<evidence type="ECO:0000313" key="2">
    <source>
        <dbReference type="EMBL" id="MEF2253799.1"/>
    </source>
</evidence>
<gene>
    <name evidence="2" type="ORF">V2V91_01445</name>
</gene>
<sequence>MASAVLVLTLALVAVPAATPPAQAAVASEFNAGYIISDENMYDGNAMDTGAVQSFIQRQNSTCNSSFACLFNYRQSTPAMPASQYCAAMPAVTNDSAAGIIARVGQACRISQKALLVLLQKEQSLVTSTMPTKRSFEAATGFNCPDTAPCDPAFGSFFYQVYYGARQFQVYRLNPQWFRHQANAWNDVYWNPNAGCGTGRVFIRNAATAGLYNYTPYQPNAAALANLYGTGDGCSSYGNRNFWRLWSDWFGSPTEDPLMVVRVSGSNTAYLSTGTVRYRIPTDERLAQFTWLGSVRQISQSQLDVLQDGGDAPRAVRITDGTIVLLDSGKRFIVENCSVASEFGWDCDRLPIAGWGQVLRYGDGGYLRRLVTSSDTGRTWLIQSSVRREVPDASLLAMFGIPSVTSTVSEAMLSEYTLSGPVVTSGVYTEGTKVKAVTGGGTYDVPAAAARSSAFSGARNLTAPSFDMLGSNGVLPTRIRSAGESYVLADEGWLKVSAAVYGGDAAFTSVPDRAWDALRVIGTDRLPHFAREHTDPQVYLVSGQKQAVTTADQSAITRMFGVNPRVWALADGALSGLAQSQRSGLARAGDGTLYFFDQRRAFVVPGCDMVRDLGADCNTVPTLAAGELNGYERPGTLQRVVREPSGIQWLIQGGARRQVLDLTLLPPYGIPAVASSVSAEAISSLPVGEPVVAPGAYRAGGDAVKVTTRAGGYELPTDARGLAFARAARVLTEESLTRLPSTGTLPTRMISDGRAFVLVDSGWLEVEAAMYGGNGAFTTLGSRGYEGLPLAQARGAHFLRESSSGVTYLLSGGFLQSTADATERAWISAYFGVSAREWVGAPGVLSALRPRFERIMRAADGSFVLVDGTVRYRLDSCNQVRDLGGVCETLPTVSSADLAYLTDRGPLTAVVQAPDGVRWLLQDGKRREVPALSILARYGISDRVTVVSAELVGALAVGDPVIAAGAYSDGVNGFRVVTEGGERWDLPAAARTPGVLAGVVRLTADSLNAQPATGVLPLRMTSEGNAYVLTVDGWLGVPTDAMGSLVFTAIGAKGWTGLPSAGRETRPFFARESASTQVYLVSGGLQAVANDDALRWISATYGVPTRVWVLADGALH</sequence>